<dbReference type="InterPro" id="IPR052336">
    <property type="entry name" value="MlaD_Phospholipid_Transporter"/>
</dbReference>
<name>A0A1I6REP8_9PSEU</name>
<dbReference type="Pfam" id="PF02470">
    <property type="entry name" value="MlaD"/>
    <property type="match status" value="1"/>
</dbReference>
<dbReference type="STRING" id="95161.SAMN05660874_02146"/>
<keyword evidence="4" id="KW-1185">Reference proteome</keyword>
<dbReference type="InterPro" id="IPR003399">
    <property type="entry name" value="Mce/MlaD"/>
</dbReference>
<evidence type="ECO:0000259" key="2">
    <source>
        <dbReference type="Pfam" id="PF11887"/>
    </source>
</evidence>
<gene>
    <name evidence="3" type="ORF">SAMN05660874_02146</name>
</gene>
<dbReference type="AlphaFoldDB" id="A0A1I6REP8"/>
<dbReference type="Proteomes" id="UP000198852">
    <property type="component" value="Unassembled WGS sequence"/>
</dbReference>
<dbReference type="GO" id="GO:0051701">
    <property type="term" value="P:biological process involved in interaction with host"/>
    <property type="evidence" value="ECO:0007669"/>
    <property type="project" value="TreeGrafter"/>
</dbReference>
<evidence type="ECO:0000313" key="3">
    <source>
        <dbReference type="EMBL" id="SFS63209.1"/>
    </source>
</evidence>
<sequence>MRSITAPLIKLIAFVAVTLTLTGILVSTIAANSSGDAREYTARFADASGLGEGDDVRIAGVKVGRVTELEVDDDQHALVHFDVESARSLPRDAQATVKFRNIAGQRYLSLDAALRDPKDVLPPGGEIPLERTHPALNLTALFNGFQPLFQALNPEDVNQLSGELVQVLQGEGGTVDSLLAHTASLTGTLAQKDEVIGQVIDNLNAVLGNVNQRGPQLAELIDALQRLSSGLAEQRKPVGEAIGALDELTNTTAGLVEQARPPLQQDISALRDVTGLLNNDLPLLDHTLQTMPHRLERLTRTVSYGGWFNYYSCQVTGNIRIDQLKINVPILPVPTTQLPERCR</sequence>
<dbReference type="GO" id="GO:0005576">
    <property type="term" value="C:extracellular region"/>
    <property type="evidence" value="ECO:0007669"/>
    <property type="project" value="TreeGrafter"/>
</dbReference>
<dbReference type="InterPro" id="IPR024516">
    <property type="entry name" value="Mce_C"/>
</dbReference>
<organism evidence="3 4">
    <name type="scientific">Saccharopolyspora flava</name>
    <dbReference type="NCBI Taxonomy" id="95161"/>
    <lineage>
        <taxon>Bacteria</taxon>
        <taxon>Bacillati</taxon>
        <taxon>Actinomycetota</taxon>
        <taxon>Actinomycetes</taxon>
        <taxon>Pseudonocardiales</taxon>
        <taxon>Pseudonocardiaceae</taxon>
        <taxon>Saccharopolyspora</taxon>
    </lineage>
</organism>
<accession>A0A1I6REP8</accession>
<evidence type="ECO:0000313" key="4">
    <source>
        <dbReference type="Proteomes" id="UP000198852"/>
    </source>
</evidence>
<feature type="domain" description="Mce/MlaD" evidence="1">
    <location>
        <begin position="38"/>
        <end position="112"/>
    </location>
</feature>
<dbReference type="PANTHER" id="PTHR33371">
    <property type="entry name" value="INTERMEMBRANE PHOSPHOLIPID TRANSPORT SYSTEM BINDING PROTEIN MLAD-RELATED"/>
    <property type="match status" value="1"/>
</dbReference>
<dbReference type="EMBL" id="FOZX01000003">
    <property type="protein sequence ID" value="SFS63209.1"/>
    <property type="molecule type" value="Genomic_DNA"/>
</dbReference>
<dbReference type="Pfam" id="PF11887">
    <property type="entry name" value="Mce4_CUP1"/>
    <property type="match status" value="1"/>
</dbReference>
<protein>
    <submittedName>
        <fullName evidence="3">Phospholipid/cholesterol/gamma-HCH transport system substrate-binding protein</fullName>
    </submittedName>
</protein>
<dbReference type="PANTHER" id="PTHR33371:SF17">
    <property type="entry name" value="MCE-FAMILY PROTEIN MCE1B"/>
    <property type="match status" value="1"/>
</dbReference>
<dbReference type="OrthoDB" id="338143at2"/>
<dbReference type="InterPro" id="IPR005693">
    <property type="entry name" value="Mce"/>
</dbReference>
<dbReference type="RefSeq" id="WP_093415848.1">
    <property type="nucleotide sequence ID" value="NZ_FOZX01000003.1"/>
</dbReference>
<reference evidence="4" key="1">
    <citation type="submission" date="2016-10" db="EMBL/GenBank/DDBJ databases">
        <authorList>
            <person name="Varghese N."/>
            <person name="Submissions S."/>
        </authorList>
    </citation>
    <scope>NUCLEOTIDE SEQUENCE [LARGE SCALE GENOMIC DNA]</scope>
    <source>
        <strain evidence="4">DSM 44771</strain>
    </source>
</reference>
<feature type="domain" description="Mammalian cell entry C-terminal" evidence="2">
    <location>
        <begin position="120"/>
        <end position="319"/>
    </location>
</feature>
<proteinExistence type="predicted"/>
<evidence type="ECO:0000259" key="1">
    <source>
        <dbReference type="Pfam" id="PF02470"/>
    </source>
</evidence>
<dbReference type="NCBIfam" id="TIGR00996">
    <property type="entry name" value="Mtu_fam_mce"/>
    <property type="match status" value="1"/>
</dbReference>